<dbReference type="PRINTS" id="PR00987">
    <property type="entry name" value="TRNASYNTHGLU"/>
</dbReference>
<dbReference type="InterPro" id="IPR042559">
    <property type="entry name" value="Gln-tRNA-synth_Ib_RNA-bd_N_2"/>
</dbReference>
<proteinExistence type="inferred from homology"/>
<dbReference type="PROSITE" id="PS00178">
    <property type="entry name" value="AA_TRNA_LIGASE_I"/>
    <property type="match status" value="1"/>
</dbReference>
<evidence type="ECO:0000256" key="9">
    <source>
        <dbReference type="RuleBase" id="RU363037"/>
    </source>
</evidence>
<dbReference type="Gene3D" id="1.10.8.1290">
    <property type="entry name" value="Glutaminyl-tRNA synthetase, non-specific RNA binding region part 1, domain 1"/>
    <property type="match status" value="1"/>
</dbReference>
<keyword evidence="4 9" id="KW-0547">Nucleotide-binding</keyword>
<dbReference type="InterPro" id="IPR011035">
    <property type="entry name" value="Ribosomal_bL25/Gln-tRNA_synth"/>
</dbReference>
<feature type="domain" description="Glutaminyl-tRNA synthetase class Ib non-specific RNA-binding" evidence="12">
    <location>
        <begin position="6"/>
        <end position="166"/>
    </location>
</feature>
<reference evidence="13 14" key="1">
    <citation type="journal article" date="2024" name="BMC Biol.">
        <title>Comparative genomics of Ascetosporea gives new insight into the evolutionary basis for animal parasitism in Rhizaria.</title>
        <authorList>
            <person name="Hiltunen Thoren M."/>
            <person name="Onut-Brannstrom I."/>
            <person name="Alfjorden A."/>
            <person name="Peckova H."/>
            <person name="Swords F."/>
            <person name="Hooper C."/>
            <person name="Holzer A.S."/>
            <person name="Bass D."/>
            <person name="Burki F."/>
        </authorList>
    </citation>
    <scope>NUCLEOTIDE SEQUENCE [LARGE SCALE GENOMIC DNA]</scope>
    <source>
        <strain evidence="13">20-A016</strain>
    </source>
</reference>
<dbReference type="InterPro" id="IPR000924">
    <property type="entry name" value="Glu/Gln-tRNA-synth"/>
</dbReference>
<dbReference type="Gene3D" id="1.10.10.2420">
    <property type="match status" value="1"/>
</dbReference>
<dbReference type="Gene3D" id="3.40.50.620">
    <property type="entry name" value="HUPs"/>
    <property type="match status" value="1"/>
</dbReference>
<keyword evidence="6 9" id="KW-0648">Protein biosynthesis</keyword>
<evidence type="ECO:0000256" key="2">
    <source>
        <dbReference type="ARBA" id="ARBA00012836"/>
    </source>
</evidence>
<dbReference type="SUPFAM" id="SSF52374">
    <property type="entry name" value="Nucleotidylyl transferase"/>
    <property type="match status" value="1"/>
</dbReference>
<dbReference type="EC" id="6.1.1.18" evidence="2"/>
<dbReference type="InterPro" id="IPR004514">
    <property type="entry name" value="Gln-tRNA-synth"/>
</dbReference>
<keyword evidence="5 9" id="KW-0067">ATP-binding</keyword>
<evidence type="ECO:0000256" key="4">
    <source>
        <dbReference type="ARBA" id="ARBA00022741"/>
    </source>
</evidence>
<dbReference type="InterPro" id="IPR014729">
    <property type="entry name" value="Rossmann-like_a/b/a_fold"/>
</dbReference>
<evidence type="ECO:0000256" key="8">
    <source>
        <dbReference type="ARBA" id="ARBA00048270"/>
    </source>
</evidence>
<evidence type="ECO:0000256" key="5">
    <source>
        <dbReference type="ARBA" id="ARBA00022840"/>
    </source>
</evidence>
<protein>
    <recommendedName>
        <fullName evidence="2">glutamine--tRNA ligase</fullName>
        <ecNumber evidence="2">6.1.1.18</ecNumber>
    </recommendedName>
</protein>
<evidence type="ECO:0000259" key="10">
    <source>
        <dbReference type="Pfam" id="PF00749"/>
    </source>
</evidence>
<evidence type="ECO:0000313" key="14">
    <source>
        <dbReference type="Proteomes" id="UP001439008"/>
    </source>
</evidence>
<feature type="domain" description="Glutamyl/glutaminyl-tRNA synthetase class Ib anti-codon binding" evidence="11">
    <location>
        <begin position="557"/>
        <end position="640"/>
    </location>
</feature>
<dbReference type="Pfam" id="PF04558">
    <property type="entry name" value="tRNA_synt_1c_R1"/>
    <property type="match status" value="1"/>
</dbReference>
<evidence type="ECO:0000256" key="6">
    <source>
        <dbReference type="ARBA" id="ARBA00022917"/>
    </source>
</evidence>
<dbReference type="InterPro" id="IPR050132">
    <property type="entry name" value="Gln/Glu-tRNA_Ligase"/>
</dbReference>
<comment type="similarity">
    <text evidence="1 9">Belongs to the class-I aminoacyl-tRNA synthetase family.</text>
</comment>
<dbReference type="InterPro" id="IPR020056">
    <property type="entry name" value="Rbsml_bL25/Gln-tRNA_synth_N"/>
</dbReference>
<dbReference type="InterPro" id="IPR020058">
    <property type="entry name" value="Glu/Gln-tRNA-synth_Ib_cat-dom"/>
</dbReference>
<dbReference type="InterPro" id="IPR001412">
    <property type="entry name" value="aa-tRNA-synth_I_CS"/>
</dbReference>
<feature type="non-terminal residue" evidence="13">
    <location>
        <position position="640"/>
    </location>
</feature>
<feature type="domain" description="Glutamyl/glutaminyl-tRNA synthetase class Ib catalytic" evidence="10">
    <location>
        <begin position="241"/>
        <end position="554"/>
    </location>
</feature>
<dbReference type="SUPFAM" id="SSF50715">
    <property type="entry name" value="Ribosomal protein L25-like"/>
    <property type="match status" value="1"/>
</dbReference>
<dbReference type="Gene3D" id="2.40.240.10">
    <property type="entry name" value="Ribosomal Protein L25, Chain P"/>
    <property type="match status" value="1"/>
</dbReference>
<evidence type="ECO:0000256" key="7">
    <source>
        <dbReference type="ARBA" id="ARBA00023146"/>
    </source>
</evidence>
<sequence length="640" mass="74563">MTNSKSLFDLLSLDKEIRTCLDKNKKVAERMEKLLTESKYLRSGSKIPEDQSKLLYTFAKKGYKSDSAEIHSFVVRDLIIDQKITSQEQLDAAEKYFSKNSKIDFDDFEKNCGIGVTITDDEIRYCVREILEENIELLKNQKWDIYPKLRSGLMKNLRNKLPWADGKKRLEIFNSEVEAIIGPKPKISVKKKSPSKINSEEEQVKGAIGLDKYLKGRKMSIVYNTKEIYAEHVERTKGVFHSRFPPEPNGYLHIGHAKAINFDFSLAKAKNGECILRFDDTNPLAEDIDYIENIIDNVKWLGFEPSRVTYSSDYFDELFAFAVKMIKDGNAYVCHQPQEEIKRSRDLRIKTGKPQPSPFRDRPVKESLRLFYEMRDGLCWKRKFEPGEATLRMKGDLEHPNPNMWDHIAYRIIDATHPHVGNKWRVYPSYDFTHCIVDSLEDIDASCCTLEFENRRESYFWLLDKLGLFKPVVWEFSRLNMDHNVMSKRMLSELVDRKIVRGWDDPRLLTINGIRRKGVPAEAINNFCEKIGVTRAQNSISSTYLDVFTINVLDSICKRNMAVLDPLKIIITDFDQNETKTDLCPLYPNIKNNEEKYVVTMRKTLFIEKTDFKLKDEKKFFGLAPGKTIRLKYGVRIRCD</sequence>
<evidence type="ECO:0000259" key="11">
    <source>
        <dbReference type="Pfam" id="PF03950"/>
    </source>
</evidence>
<organism evidence="13 14">
    <name type="scientific">Bonamia ostreae</name>
    <dbReference type="NCBI Taxonomy" id="126728"/>
    <lineage>
        <taxon>Eukaryota</taxon>
        <taxon>Sar</taxon>
        <taxon>Rhizaria</taxon>
        <taxon>Endomyxa</taxon>
        <taxon>Ascetosporea</taxon>
        <taxon>Haplosporida</taxon>
        <taxon>Bonamia</taxon>
    </lineage>
</organism>
<dbReference type="NCBIfam" id="TIGR00440">
    <property type="entry name" value="glnS"/>
    <property type="match status" value="1"/>
</dbReference>
<comment type="catalytic activity">
    <reaction evidence="8">
        <text>tRNA(Gln) + L-glutamine + ATP = L-glutaminyl-tRNA(Gln) + AMP + diphosphate</text>
        <dbReference type="Rhea" id="RHEA:20121"/>
        <dbReference type="Rhea" id="RHEA-COMP:9662"/>
        <dbReference type="Rhea" id="RHEA-COMP:9681"/>
        <dbReference type="ChEBI" id="CHEBI:30616"/>
        <dbReference type="ChEBI" id="CHEBI:33019"/>
        <dbReference type="ChEBI" id="CHEBI:58359"/>
        <dbReference type="ChEBI" id="CHEBI:78442"/>
        <dbReference type="ChEBI" id="CHEBI:78521"/>
        <dbReference type="ChEBI" id="CHEBI:456215"/>
        <dbReference type="EC" id="6.1.1.18"/>
    </reaction>
</comment>
<dbReference type="Pfam" id="PF00749">
    <property type="entry name" value="tRNA-synt_1c"/>
    <property type="match status" value="1"/>
</dbReference>
<name>A0ABV2AEA5_9EUKA</name>
<evidence type="ECO:0000256" key="1">
    <source>
        <dbReference type="ARBA" id="ARBA00005594"/>
    </source>
</evidence>
<dbReference type="Pfam" id="PF03950">
    <property type="entry name" value="tRNA-synt_1c_C"/>
    <property type="match status" value="1"/>
</dbReference>
<evidence type="ECO:0000256" key="3">
    <source>
        <dbReference type="ARBA" id="ARBA00022598"/>
    </source>
</evidence>
<dbReference type="PANTHER" id="PTHR43097:SF4">
    <property type="entry name" value="GLUTAMINE--TRNA LIGASE"/>
    <property type="match status" value="1"/>
</dbReference>
<accession>A0ABV2AEA5</accession>
<dbReference type="Proteomes" id="UP001439008">
    <property type="component" value="Unassembled WGS sequence"/>
</dbReference>
<keyword evidence="7 9" id="KW-0030">Aminoacyl-tRNA synthetase</keyword>
<dbReference type="EMBL" id="JBDODL010000008">
    <property type="protein sequence ID" value="MES1918041.1"/>
    <property type="molecule type" value="Genomic_DNA"/>
</dbReference>
<dbReference type="InterPro" id="IPR020059">
    <property type="entry name" value="Glu/Gln-tRNA-synth_Ib_codon-bd"/>
</dbReference>
<evidence type="ECO:0000313" key="13">
    <source>
        <dbReference type="EMBL" id="MES1918041.1"/>
    </source>
</evidence>
<comment type="caution">
    <text evidence="13">The sequence shown here is derived from an EMBL/GenBank/DDBJ whole genome shotgun (WGS) entry which is preliminary data.</text>
</comment>
<keyword evidence="14" id="KW-1185">Reference proteome</keyword>
<evidence type="ECO:0000259" key="12">
    <source>
        <dbReference type="Pfam" id="PF04558"/>
    </source>
</evidence>
<dbReference type="PANTHER" id="PTHR43097">
    <property type="entry name" value="GLUTAMINE-TRNA LIGASE"/>
    <property type="match status" value="1"/>
</dbReference>
<dbReference type="InterPro" id="IPR007639">
    <property type="entry name" value="Gln-tRNA-synth_Ib_RNA-bd_N"/>
</dbReference>
<keyword evidence="3 9" id="KW-0436">Ligase</keyword>
<dbReference type="InterPro" id="IPR042558">
    <property type="entry name" value="Gln-tRNA-synth_Ib_RNA-bd_N_1"/>
</dbReference>
<gene>
    <name evidence="13" type="ORF">MHBO_000069</name>
</gene>